<proteinExistence type="predicted"/>
<sequence>MPHGFSPGYAAVIYACDELHFEMPSLRTEYADDSRLMAVWRSAANAILAMASELDVGYSERDAFLYAVDRCEEMLESVGLPRLGEAVYLHAHPTRVSRPRAEFQDCA</sequence>
<dbReference type="RefSeq" id="WP_386670520.1">
    <property type="nucleotide sequence ID" value="NZ_JBHLTG010000004.1"/>
</dbReference>
<organism evidence="1 2">
    <name type="scientific">Lysobacter korlensis</name>
    <dbReference type="NCBI Taxonomy" id="553636"/>
    <lineage>
        <taxon>Bacteria</taxon>
        <taxon>Pseudomonadati</taxon>
        <taxon>Pseudomonadota</taxon>
        <taxon>Gammaproteobacteria</taxon>
        <taxon>Lysobacterales</taxon>
        <taxon>Lysobacteraceae</taxon>
        <taxon>Lysobacter</taxon>
    </lineage>
</organism>
<reference evidence="1 2" key="1">
    <citation type="submission" date="2024-09" db="EMBL/GenBank/DDBJ databases">
        <authorList>
            <person name="Sun Q."/>
            <person name="Mori K."/>
        </authorList>
    </citation>
    <scope>NUCLEOTIDE SEQUENCE [LARGE SCALE GENOMIC DNA]</scope>
    <source>
        <strain evidence="1 2">KCTC 23076</strain>
    </source>
</reference>
<dbReference type="Proteomes" id="UP001589896">
    <property type="component" value="Unassembled WGS sequence"/>
</dbReference>
<evidence type="ECO:0000313" key="2">
    <source>
        <dbReference type="Proteomes" id="UP001589896"/>
    </source>
</evidence>
<protein>
    <submittedName>
        <fullName evidence="1">Uncharacterized protein</fullName>
    </submittedName>
</protein>
<evidence type="ECO:0000313" key="1">
    <source>
        <dbReference type="EMBL" id="MFC0679593.1"/>
    </source>
</evidence>
<name>A0ABV6RRI0_9GAMM</name>
<dbReference type="EMBL" id="JBHLTG010000004">
    <property type="protein sequence ID" value="MFC0679593.1"/>
    <property type="molecule type" value="Genomic_DNA"/>
</dbReference>
<keyword evidence="2" id="KW-1185">Reference proteome</keyword>
<comment type="caution">
    <text evidence="1">The sequence shown here is derived from an EMBL/GenBank/DDBJ whole genome shotgun (WGS) entry which is preliminary data.</text>
</comment>
<accession>A0ABV6RRI0</accession>
<gene>
    <name evidence="1" type="ORF">ACFFGH_17285</name>
</gene>